<feature type="non-terminal residue" evidence="2">
    <location>
        <position position="92"/>
    </location>
</feature>
<feature type="compositionally biased region" description="Basic and acidic residues" evidence="1">
    <location>
        <begin position="1"/>
        <end position="14"/>
    </location>
</feature>
<sequence>EERTRLSQEKDRGPVRRGRPRVRAVRGRRGRRRGALYRLHGLRRGHAVVRGDGALPAVRGPAGRRRGHPGGERPLRRPDLPRHAPGVARHGL</sequence>
<proteinExistence type="predicted"/>
<feature type="region of interest" description="Disordered" evidence="1">
    <location>
        <begin position="52"/>
        <end position="92"/>
    </location>
</feature>
<name>A0A6J4RC50_9ACTN</name>
<dbReference type="EMBL" id="CADCVH010000094">
    <property type="protein sequence ID" value="CAA9464964.1"/>
    <property type="molecule type" value="Genomic_DNA"/>
</dbReference>
<protein>
    <submittedName>
        <fullName evidence="2">Uncharacterized protein</fullName>
    </submittedName>
</protein>
<gene>
    <name evidence="2" type="ORF">AVDCRST_MAG02-3497</name>
</gene>
<evidence type="ECO:0000313" key="2">
    <source>
        <dbReference type="EMBL" id="CAA9464964.1"/>
    </source>
</evidence>
<reference evidence="2" key="1">
    <citation type="submission" date="2020-02" db="EMBL/GenBank/DDBJ databases">
        <authorList>
            <person name="Meier V. D."/>
        </authorList>
    </citation>
    <scope>NUCLEOTIDE SEQUENCE</scope>
    <source>
        <strain evidence="2">AVDCRST_MAG02</strain>
    </source>
</reference>
<feature type="compositionally biased region" description="Basic residues" evidence="1">
    <location>
        <begin position="15"/>
        <end position="30"/>
    </location>
</feature>
<feature type="non-terminal residue" evidence="2">
    <location>
        <position position="1"/>
    </location>
</feature>
<evidence type="ECO:0000256" key="1">
    <source>
        <dbReference type="SAM" id="MobiDB-lite"/>
    </source>
</evidence>
<feature type="compositionally biased region" description="Basic and acidic residues" evidence="1">
    <location>
        <begin position="69"/>
        <end position="82"/>
    </location>
</feature>
<dbReference type="AlphaFoldDB" id="A0A6J4RC50"/>
<feature type="region of interest" description="Disordered" evidence="1">
    <location>
        <begin position="1"/>
        <end position="30"/>
    </location>
</feature>
<organism evidence="2">
    <name type="scientific">uncultured Rubrobacteraceae bacterium</name>
    <dbReference type="NCBI Taxonomy" id="349277"/>
    <lineage>
        <taxon>Bacteria</taxon>
        <taxon>Bacillati</taxon>
        <taxon>Actinomycetota</taxon>
        <taxon>Rubrobacteria</taxon>
        <taxon>Rubrobacterales</taxon>
        <taxon>Rubrobacteraceae</taxon>
        <taxon>environmental samples</taxon>
    </lineage>
</organism>
<accession>A0A6J4RC50</accession>